<dbReference type="EMBL" id="QYAZ01000001">
    <property type="protein sequence ID" value="KAB8124684.1"/>
    <property type="molecule type" value="Genomic_DNA"/>
</dbReference>
<dbReference type="PIRSF" id="PIRSF036466">
    <property type="entry name" value="UCP036466"/>
    <property type="match status" value="1"/>
</dbReference>
<evidence type="ECO:0000313" key="6">
    <source>
        <dbReference type="EMBL" id="KAB8124684.1"/>
    </source>
</evidence>
<dbReference type="InterPro" id="IPR009760">
    <property type="entry name" value="DUF1328"/>
</dbReference>
<dbReference type="RefSeq" id="WP_153470809.1">
    <property type="nucleotide sequence ID" value="NZ_QYAZ01000001.1"/>
</dbReference>
<dbReference type="NCBIfam" id="NF010234">
    <property type="entry name" value="PRK13682.2-5"/>
    <property type="match status" value="1"/>
</dbReference>
<comment type="subcellular location">
    <subcellularLocation>
        <location evidence="5">Cell membrane</location>
        <topology evidence="5">Single-pass membrane protein</topology>
    </subcellularLocation>
</comment>
<keyword evidence="7" id="KW-1185">Reference proteome</keyword>
<dbReference type="Pfam" id="PF07043">
    <property type="entry name" value="DUF1328"/>
    <property type="match status" value="1"/>
</dbReference>
<protein>
    <recommendedName>
        <fullName evidence="5">UPF0391 membrane protein D3W54_11415</fullName>
    </recommendedName>
</protein>
<keyword evidence="2 5" id="KW-0812">Transmembrane</keyword>
<comment type="caution">
    <text evidence="6">The sequence shown here is derived from an EMBL/GenBank/DDBJ whole genome shotgun (WGS) entry which is preliminary data.</text>
</comment>
<keyword evidence="3 5" id="KW-1133">Transmembrane helix</keyword>
<evidence type="ECO:0000256" key="1">
    <source>
        <dbReference type="ARBA" id="ARBA00022475"/>
    </source>
</evidence>
<proteinExistence type="inferred from homology"/>
<comment type="similarity">
    <text evidence="5">Belongs to the UPF0391 family.</text>
</comment>
<evidence type="ECO:0000256" key="4">
    <source>
        <dbReference type="ARBA" id="ARBA00023136"/>
    </source>
</evidence>
<name>A0ABQ6VWV7_9PROT</name>
<gene>
    <name evidence="6" type="ORF">D3W54_11415</name>
</gene>
<sequence>MLKLALFFLIVSLIAGVFGFSGISAASAGMAKILFFIAITIFVVVLLIGLFTARSLSS</sequence>
<keyword evidence="1 5" id="KW-1003">Cell membrane</keyword>
<dbReference type="Proteomes" id="UP000427842">
    <property type="component" value="Unassembled WGS sequence"/>
</dbReference>
<reference evidence="6 7" key="1">
    <citation type="submission" date="2018-09" db="EMBL/GenBank/DDBJ databases">
        <title>Genome sequence and characterization of the bcs clusters for the production of nanocellulose from the low pH resistant strain Komagataeibacter medellinensis ID13488.</title>
        <authorList>
            <person name="Hernandez-Arriaga A.M."/>
            <person name="Del Cerro C."/>
            <person name="Urbina L."/>
            <person name="Eceiza A."/>
            <person name="Retegi A."/>
            <person name="Prieto M.A."/>
        </authorList>
    </citation>
    <scope>NUCLEOTIDE SEQUENCE [LARGE SCALE GENOMIC DNA]</scope>
    <source>
        <strain evidence="6 7">ID13488</strain>
    </source>
</reference>
<evidence type="ECO:0000256" key="5">
    <source>
        <dbReference type="HAMAP-Rule" id="MF_01361"/>
    </source>
</evidence>
<accession>A0ABQ6VWV7</accession>
<organism evidence="6 7">
    <name type="scientific">Komagataeibacter medellinensis</name>
    <dbReference type="NCBI Taxonomy" id="1177712"/>
    <lineage>
        <taxon>Bacteria</taxon>
        <taxon>Pseudomonadati</taxon>
        <taxon>Pseudomonadota</taxon>
        <taxon>Alphaproteobacteria</taxon>
        <taxon>Acetobacterales</taxon>
        <taxon>Acetobacteraceae</taxon>
        <taxon>Komagataeibacter</taxon>
    </lineage>
</organism>
<evidence type="ECO:0000256" key="2">
    <source>
        <dbReference type="ARBA" id="ARBA00022692"/>
    </source>
</evidence>
<dbReference type="HAMAP" id="MF_01361">
    <property type="entry name" value="UPF0391"/>
    <property type="match status" value="1"/>
</dbReference>
<feature type="transmembrane region" description="Helical" evidence="5">
    <location>
        <begin position="29"/>
        <end position="53"/>
    </location>
</feature>
<keyword evidence="4 5" id="KW-0472">Membrane</keyword>
<evidence type="ECO:0000256" key="3">
    <source>
        <dbReference type="ARBA" id="ARBA00022989"/>
    </source>
</evidence>
<evidence type="ECO:0000313" key="7">
    <source>
        <dbReference type="Proteomes" id="UP000427842"/>
    </source>
</evidence>